<feature type="transmembrane region" description="Helical" evidence="1">
    <location>
        <begin position="65"/>
        <end position="82"/>
    </location>
</feature>
<dbReference type="KEGG" id="tpla:ElP_08260"/>
<feature type="transmembrane region" description="Helical" evidence="1">
    <location>
        <begin position="7"/>
        <end position="28"/>
    </location>
</feature>
<feature type="transmembrane region" description="Helical" evidence="1">
    <location>
        <begin position="34"/>
        <end position="53"/>
    </location>
</feature>
<dbReference type="AlphaFoldDB" id="A0A518GWL1"/>
<accession>A0A518GWL1</accession>
<proteinExistence type="predicted"/>
<keyword evidence="3" id="KW-1185">Reference proteome</keyword>
<gene>
    <name evidence="2" type="ORF">ElP_08260</name>
</gene>
<keyword evidence="1" id="KW-0812">Transmembrane</keyword>
<dbReference type="Proteomes" id="UP000317835">
    <property type="component" value="Chromosome"/>
</dbReference>
<reference evidence="2 3" key="1">
    <citation type="submission" date="2019-02" db="EMBL/GenBank/DDBJ databases">
        <title>Deep-cultivation of Planctomycetes and their phenomic and genomic characterization uncovers novel biology.</title>
        <authorList>
            <person name="Wiegand S."/>
            <person name="Jogler M."/>
            <person name="Boedeker C."/>
            <person name="Pinto D."/>
            <person name="Vollmers J."/>
            <person name="Rivas-Marin E."/>
            <person name="Kohn T."/>
            <person name="Peeters S.H."/>
            <person name="Heuer A."/>
            <person name="Rast P."/>
            <person name="Oberbeckmann S."/>
            <person name="Bunk B."/>
            <person name="Jeske O."/>
            <person name="Meyerdierks A."/>
            <person name="Storesund J.E."/>
            <person name="Kallscheuer N."/>
            <person name="Luecker S."/>
            <person name="Lage O.M."/>
            <person name="Pohl T."/>
            <person name="Merkel B.J."/>
            <person name="Hornburger P."/>
            <person name="Mueller R.-W."/>
            <person name="Bruemmer F."/>
            <person name="Labrenz M."/>
            <person name="Spormann A.M."/>
            <person name="Op den Camp H."/>
            <person name="Overmann J."/>
            <person name="Amann R."/>
            <person name="Jetten M.S.M."/>
            <person name="Mascher T."/>
            <person name="Medema M.H."/>
            <person name="Devos D.P."/>
            <person name="Kaster A.-K."/>
            <person name="Ovreas L."/>
            <person name="Rohde M."/>
            <person name="Galperin M.Y."/>
            <person name="Jogler C."/>
        </authorList>
    </citation>
    <scope>NUCLEOTIDE SEQUENCE [LARGE SCALE GENOMIC DNA]</scope>
    <source>
        <strain evidence="2 3">ElP</strain>
    </source>
</reference>
<keyword evidence="1" id="KW-1133">Transmembrane helix</keyword>
<dbReference type="EMBL" id="CP036426">
    <property type="protein sequence ID" value="QDV32984.1"/>
    <property type="molecule type" value="Genomic_DNA"/>
</dbReference>
<evidence type="ECO:0000313" key="3">
    <source>
        <dbReference type="Proteomes" id="UP000317835"/>
    </source>
</evidence>
<organism evidence="2 3">
    <name type="scientific">Tautonia plasticadhaerens</name>
    <dbReference type="NCBI Taxonomy" id="2527974"/>
    <lineage>
        <taxon>Bacteria</taxon>
        <taxon>Pseudomonadati</taxon>
        <taxon>Planctomycetota</taxon>
        <taxon>Planctomycetia</taxon>
        <taxon>Isosphaerales</taxon>
        <taxon>Isosphaeraceae</taxon>
        <taxon>Tautonia</taxon>
    </lineage>
</organism>
<name>A0A518GWL1_9BACT</name>
<keyword evidence="1" id="KW-0472">Membrane</keyword>
<sequence length="165" mass="17490">MRRHQVSIARLMLVIAFAAIGTLVARGLLSGDEAARATAYPFALIVPAAGLGADRALYGNPRLRPFWVGFVAAGLLTALSYWPGLPLVGRIGADRLWEGYVNGVSGLLWETPGMRFLYASRGWHFVAGSVMFFLPQAILGLVAGSLALGLGPRRPACPGQSTEPA</sequence>
<evidence type="ECO:0000256" key="1">
    <source>
        <dbReference type="SAM" id="Phobius"/>
    </source>
</evidence>
<protein>
    <submittedName>
        <fullName evidence="2">Uncharacterized protein</fullName>
    </submittedName>
</protein>
<dbReference type="RefSeq" id="WP_145267416.1">
    <property type="nucleotide sequence ID" value="NZ_CP036426.1"/>
</dbReference>
<evidence type="ECO:0000313" key="2">
    <source>
        <dbReference type="EMBL" id="QDV32984.1"/>
    </source>
</evidence>
<feature type="transmembrane region" description="Helical" evidence="1">
    <location>
        <begin position="123"/>
        <end position="150"/>
    </location>
</feature>